<dbReference type="InterPro" id="IPR021431">
    <property type="entry name" value="DUF3080"/>
</dbReference>
<evidence type="ECO:0008006" key="3">
    <source>
        <dbReference type="Google" id="ProtNLM"/>
    </source>
</evidence>
<dbReference type="Pfam" id="PF11279">
    <property type="entry name" value="DUF3080"/>
    <property type="match status" value="1"/>
</dbReference>
<evidence type="ECO:0000313" key="2">
    <source>
        <dbReference type="Proteomes" id="UP000287865"/>
    </source>
</evidence>
<gene>
    <name evidence="1" type="ORF">CWE07_05605</name>
</gene>
<reference evidence="1 2" key="1">
    <citation type="journal article" date="2018" name="Front. Microbiol.">
        <title>Genome-Based Analysis Reveals the Taxonomy and Diversity of the Family Idiomarinaceae.</title>
        <authorList>
            <person name="Liu Y."/>
            <person name="Lai Q."/>
            <person name="Shao Z."/>
        </authorList>
    </citation>
    <scope>NUCLEOTIDE SEQUENCE [LARGE SCALE GENOMIC DNA]</scope>
    <source>
        <strain evidence="1 2">CF12-14</strain>
    </source>
</reference>
<dbReference type="Proteomes" id="UP000287865">
    <property type="component" value="Unassembled WGS sequence"/>
</dbReference>
<comment type="caution">
    <text evidence="1">The sequence shown here is derived from an EMBL/GenBank/DDBJ whole genome shotgun (WGS) entry which is preliminary data.</text>
</comment>
<name>A0ABY0BSR3_9GAMM</name>
<keyword evidence="2" id="KW-1185">Reference proteome</keyword>
<dbReference type="EMBL" id="PIPK01000004">
    <property type="protein sequence ID" value="RUO24955.1"/>
    <property type="molecule type" value="Genomic_DNA"/>
</dbReference>
<organism evidence="1 2">
    <name type="scientific">Aliidiomarina maris</name>
    <dbReference type="NCBI Taxonomy" id="531312"/>
    <lineage>
        <taxon>Bacteria</taxon>
        <taxon>Pseudomonadati</taxon>
        <taxon>Pseudomonadota</taxon>
        <taxon>Gammaproteobacteria</taxon>
        <taxon>Alteromonadales</taxon>
        <taxon>Idiomarinaceae</taxon>
        <taxon>Aliidiomarina</taxon>
    </lineage>
</organism>
<proteinExistence type="predicted"/>
<protein>
    <recommendedName>
        <fullName evidence="3">DUF3080 family protein</fullName>
    </recommendedName>
</protein>
<evidence type="ECO:0000313" key="1">
    <source>
        <dbReference type="EMBL" id="RUO24955.1"/>
    </source>
</evidence>
<sequence>MRTPIFDNILVSTRHLYERVRTCKGISVLALVRVQKQKARLVLGCLIGVCMLSACSDRGGLESDWQRYQGRLTHLLNEDTASPSPTPMPIMPRSGDMRIEIDRLSINLLDSFRLDRCRLGQVIAQRNSALGNVQSTSARLRYELDSMLAIEECLATQVAEDPRLVELLSEALAHKRQTLPLYIDQVLTRSDEFRHAMRAANRTLVVGDAPGYDATLAALSYFATLFESALNGDTDAINLAPYNNHMQHLAQSDFLPRYWRTMQQNAAWLEQLNLTLTDAGDKIGCRPPSIPERATYLHNVMMNIFAAEIQPALARWSMYHSDLAPVLAQLRDYSVQGAWHAYVDELIAEGSHADHVALRTLRHARLWQAALAQCNMQPGRN</sequence>
<accession>A0ABY0BSR3</accession>